<dbReference type="OrthoDB" id="79771at2759"/>
<keyword evidence="2" id="KW-1185">Reference proteome</keyword>
<dbReference type="Proteomes" id="UP001151699">
    <property type="component" value="Unassembled WGS sequence"/>
</dbReference>
<dbReference type="EMBL" id="WJQU01002746">
    <property type="protein sequence ID" value="KAJ6630903.1"/>
    <property type="molecule type" value="Genomic_DNA"/>
</dbReference>
<dbReference type="GO" id="GO:0005814">
    <property type="term" value="C:centriole"/>
    <property type="evidence" value="ECO:0007669"/>
    <property type="project" value="TreeGrafter"/>
</dbReference>
<accession>A0A9Q0MM47</accession>
<evidence type="ECO:0000313" key="1">
    <source>
        <dbReference type="EMBL" id="KAJ6630903.1"/>
    </source>
</evidence>
<dbReference type="SUPFAM" id="SSF49562">
    <property type="entry name" value="C2 domain (Calcium/lipid-binding domain, CaLB)"/>
    <property type="match status" value="1"/>
</dbReference>
<dbReference type="AlphaFoldDB" id="A0A9Q0MM47"/>
<evidence type="ECO:0000313" key="2">
    <source>
        <dbReference type="Proteomes" id="UP001151699"/>
    </source>
</evidence>
<dbReference type="GO" id="GO:0060271">
    <property type="term" value="P:cilium assembly"/>
    <property type="evidence" value="ECO:0007669"/>
    <property type="project" value="TreeGrafter"/>
</dbReference>
<proteinExistence type="predicted"/>
<comment type="caution">
    <text evidence="1">The sequence shown here is derived from an EMBL/GenBank/DDBJ whole genome shotgun (WGS) entry which is preliminary data.</text>
</comment>
<reference evidence="1" key="1">
    <citation type="submission" date="2022-07" db="EMBL/GenBank/DDBJ databases">
        <authorList>
            <person name="Trinca V."/>
            <person name="Uliana J.V.C."/>
            <person name="Torres T.T."/>
            <person name="Ward R.J."/>
            <person name="Monesi N."/>
        </authorList>
    </citation>
    <scope>NUCLEOTIDE SEQUENCE</scope>
    <source>
        <strain evidence="1">HSMRA1968</strain>
        <tissue evidence="1">Whole embryos</tissue>
    </source>
</reference>
<dbReference type="GO" id="GO:0061511">
    <property type="term" value="P:centriole elongation"/>
    <property type="evidence" value="ECO:0007669"/>
    <property type="project" value="TreeGrafter"/>
</dbReference>
<gene>
    <name evidence="1" type="primary">C2CD3</name>
    <name evidence="1" type="ORF">Bhyg_16630</name>
</gene>
<dbReference type="InterPro" id="IPR035892">
    <property type="entry name" value="C2_domain_sf"/>
</dbReference>
<dbReference type="GO" id="GO:0034451">
    <property type="term" value="C:centriolar satellite"/>
    <property type="evidence" value="ECO:0007669"/>
    <property type="project" value="TreeGrafter"/>
</dbReference>
<sequence length="487" mass="55874">DHNSGCPEMVLSWQKFWGLRAKPPSFTLFSHNINNVFEYLEMFEVDSPTFYHNFKNNWMDVKVWEKYEDSFRQLINIPLSLHPFFETFSNPKLADEFFKEKMPVASFTDWIDINVGSTVPTTLTAKLQLTLAIGTTDQLNAFKNNRDITVAPCTNGNLNPKTLAILFDEFLDNLITSSALRNPVPDLKTALSFKVRGEAANLPTVNRQQNKNLVHDRPSICVSFEAIDEDGHHYNVVSKAVQENCNLHWNEKFNVLLPKDLFQQNNKNFMLKILRKTTQQKSDDIQQDETVGVCTIDLSSLTNEFDISGYHNIVDTSGQCNGQIKINISLVDDNCLENRKNSADDTELPNNLQDFENESLNLILSRTLKRKFTELEEISQRLKSRLLDVTEDDNFDIDDEFEKQLNTRPVEDDADSADSFDWKRFSNLEIDCHINEPEMDAACDRLDRKADGDFSIPTNHSVLTTNNKETNNLVVDEQKSINVHTTE</sequence>
<dbReference type="Gene3D" id="2.60.40.150">
    <property type="entry name" value="C2 domain"/>
    <property type="match status" value="1"/>
</dbReference>
<feature type="non-terminal residue" evidence="1">
    <location>
        <position position="487"/>
    </location>
</feature>
<dbReference type="PANTHER" id="PTHR21254:SF1">
    <property type="entry name" value="C2 DOMAIN-CONTAINING PROTEIN 3"/>
    <property type="match status" value="1"/>
</dbReference>
<dbReference type="PANTHER" id="PTHR21254">
    <property type="entry name" value="C2 DOMAIN-CONTAINING PROTEIN 3"/>
    <property type="match status" value="1"/>
</dbReference>
<protein>
    <submittedName>
        <fullName evidence="1">C2 domain-containing protein 3</fullName>
    </submittedName>
</protein>
<dbReference type="GO" id="GO:0071539">
    <property type="term" value="P:protein localization to centrosome"/>
    <property type="evidence" value="ECO:0007669"/>
    <property type="project" value="TreeGrafter"/>
</dbReference>
<organism evidence="1 2">
    <name type="scientific">Pseudolycoriella hygida</name>
    <dbReference type="NCBI Taxonomy" id="35572"/>
    <lineage>
        <taxon>Eukaryota</taxon>
        <taxon>Metazoa</taxon>
        <taxon>Ecdysozoa</taxon>
        <taxon>Arthropoda</taxon>
        <taxon>Hexapoda</taxon>
        <taxon>Insecta</taxon>
        <taxon>Pterygota</taxon>
        <taxon>Neoptera</taxon>
        <taxon>Endopterygota</taxon>
        <taxon>Diptera</taxon>
        <taxon>Nematocera</taxon>
        <taxon>Sciaroidea</taxon>
        <taxon>Sciaridae</taxon>
        <taxon>Pseudolycoriella</taxon>
    </lineage>
</organism>
<name>A0A9Q0MM47_9DIPT</name>